<accession>A0A8K0SV25</accession>
<evidence type="ECO:0000256" key="3">
    <source>
        <dbReference type="SAM" id="SignalP"/>
    </source>
</evidence>
<evidence type="ECO:0000313" key="5">
    <source>
        <dbReference type="Proteomes" id="UP000813444"/>
    </source>
</evidence>
<keyword evidence="5" id="KW-1185">Reference proteome</keyword>
<feature type="compositionally biased region" description="Basic and acidic residues" evidence="1">
    <location>
        <begin position="414"/>
        <end position="423"/>
    </location>
</feature>
<feature type="transmembrane region" description="Helical" evidence="2">
    <location>
        <begin position="219"/>
        <end position="244"/>
    </location>
</feature>
<evidence type="ECO:0000256" key="2">
    <source>
        <dbReference type="SAM" id="Phobius"/>
    </source>
</evidence>
<dbReference type="OrthoDB" id="5239590at2759"/>
<dbReference type="EMBL" id="JAGPNK010000007">
    <property type="protein sequence ID" value="KAH7318583.1"/>
    <property type="molecule type" value="Genomic_DNA"/>
</dbReference>
<organism evidence="4 5">
    <name type="scientific">Stachybotrys elegans</name>
    <dbReference type="NCBI Taxonomy" id="80388"/>
    <lineage>
        <taxon>Eukaryota</taxon>
        <taxon>Fungi</taxon>
        <taxon>Dikarya</taxon>
        <taxon>Ascomycota</taxon>
        <taxon>Pezizomycotina</taxon>
        <taxon>Sordariomycetes</taxon>
        <taxon>Hypocreomycetidae</taxon>
        <taxon>Hypocreales</taxon>
        <taxon>Stachybotryaceae</taxon>
        <taxon>Stachybotrys</taxon>
    </lineage>
</organism>
<keyword evidence="3" id="KW-0732">Signal</keyword>
<name>A0A8K0SV25_9HYPO</name>
<dbReference type="Proteomes" id="UP000813444">
    <property type="component" value="Unassembled WGS sequence"/>
</dbReference>
<dbReference type="AlphaFoldDB" id="A0A8K0SV25"/>
<feature type="chain" id="PRO_5035464404" description="LPXTG-domain-containing protein" evidence="3">
    <location>
        <begin position="21"/>
        <end position="423"/>
    </location>
</feature>
<proteinExistence type="predicted"/>
<evidence type="ECO:0000256" key="1">
    <source>
        <dbReference type="SAM" id="MobiDB-lite"/>
    </source>
</evidence>
<keyword evidence="2" id="KW-1133">Transmembrane helix</keyword>
<feature type="region of interest" description="Disordered" evidence="1">
    <location>
        <begin position="345"/>
        <end position="423"/>
    </location>
</feature>
<evidence type="ECO:0000313" key="4">
    <source>
        <dbReference type="EMBL" id="KAH7318583.1"/>
    </source>
</evidence>
<feature type="region of interest" description="Disordered" evidence="1">
    <location>
        <begin position="260"/>
        <end position="294"/>
    </location>
</feature>
<feature type="compositionally biased region" description="Basic and acidic residues" evidence="1">
    <location>
        <begin position="355"/>
        <end position="371"/>
    </location>
</feature>
<keyword evidence="2" id="KW-0472">Membrane</keyword>
<feature type="signal peptide" evidence="3">
    <location>
        <begin position="1"/>
        <end position="20"/>
    </location>
</feature>
<evidence type="ECO:0008006" key="6">
    <source>
        <dbReference type="Google" id="ProtNLM"/>
    </source>
</evidence>
<comment type="caution">
    <text evidence="4">The sequence shown here is derived from an EMBL/GenBank/DDBJ whole genome shotgun (WGS) entry which is preliminary data.</text>
</comment>
<gene>
    <name evidence="4" type="ORF">B0I35DRAFT_246648</name>
</gene>
<reference evidence="4" key="1">
    <citation type="journal article" date="2021" name="Nat. Commun.">
        <title>Genetic determinants of endophytism in the Arabidopsis root mycobiome.</title>
        <authorList>
            <person name="Mesny F."/>
            <person name="Miyauchi S."/>
            <person name="Thiergart T."/>
            <person name="Pickel B."/>
            <person name="Atanasova L."/>
            <person name="Karlsson M."/>
            <person name="Huettel B."/>
            <person name="Barry K.W."/>
            <person name="Haridas S."/>
            <person name="Chen C."/>
            <person name="Bauer D."/>
            <person name="Andreopoulos W."/>
            <person name="Pangilinan J."/>
            <person name="LaButti K."/>
            <person name="Riley R."/>
            <person name="Lipzen A."/>
            <person name="Clum A."/>
            <person name="Drula E."/>
            <person name="Henrissat B."/>
            <person name="Kohler A."/>
            <person name="Grigoriev I.V."/>
            <person name="Martin F.M."/>
            <person name="Hacquard S."/>
        </authorList>
    </citation>
    <scope>NUCLEOTIDE SEQUENCE</scope>
    <source>
        <strain evidence="4">MPI-CAGE-CH-0235</strain>
    </source>
</reference>
<keyword evidence="2" id="KW-0812">Transmembrane</keyword>
<protein>
    <recommendedName>
        <fullName evidence="6">LPXTG-domain-containing protein</fullName>
    </recommendedName>
</protein>
<sequence>MLRLQTGLALVCAAVPAAHGVLVTPSSPCSSSCGNTNDATSTDEIVCSRSDYQLGNGAVFQSCVECELSSTYQNNGTSDTQMMLYNMRYATSSCLFGFPENEAAVSTPCVTDRSCGAFQVALRFGNLSTDFENYDYCAAWPTTDTVDLDACQDCLRVSDQGYLANFFAVLQAGCLQQPVAGHPLALEGQVFSLDQVNGTDSVSDALIDQSWFDHGPLSLAARVGIAVAGIVLLLSMIGCCIVWNGKRKRRAFLRTLEKDHANKGWPSPQNHHQKDMSSTPLSQRPFRNWDDSPMSATTDTPFPRYFSPYSSQFNSPVSAHDNSTPMQWPVAALGKPQEIGLALGDADNQWQPSPDDTKGKARATESYEMHHVHSAGGNAPMPAEHMMQHQPPVLSHPGYGRTSDSPPRQYSLDDPDRYTRPVY</sequence>